<evidence type="ECO:0000256" key="2">
    <source>
        <dbReference type="ARBA" id="ARBA00022692"/>
    </source>
</evidence>
<evidence type="ECO:0000313" key="6">
    <source>
        <dbReference type="EMBL" id="OGG96884.1"/>
    </source>
</evidence>
<dbReference type="Proteomes" id="UP000178449">
    <property type="component" value="Unassembled WGS sequence"/>
</dbReference>
<feature type="transmembrane region" description="Helical" evidence="5">
    <location>
        <begin position="35"/>
        <end position="55"/>
    </location>
</feature>
<evidence type="ECO:0000313" key="7">
    <source>
        <dbReference type="Proteomes" id="UP000178449"/>
    </source>
</evidence>
<dbReference type="InterPro" id="IPR006603">
    <property type="entry name" value="PQ-loop_rpt"/>
</dbReference>
<protein>
    <recommendedName>
        <fullName evidence="8">Glutathione synthetase</fullName>
    </recommendedName>
</protein>
<comment type="caution">
    <text evidence="6">The sequence shown here is derived from an EMBL/GenBank/DDBJ whole genome shotgun (WGS) entry which is preliminary data.</text>
</comment>
<keyword evidence="3 5" id="KW-1133">Transmembrane helix</keyword>
<feature type="non-terminal residue" evidence="6">
    <location>
        <position position="1"/>
    </location>
</feature>
<reference evidence="6 7" key="1">
    <citation type="journal article" date="2016" name="Nat. Commun.">
        <title>Thousands of microbial genomes shed light on interconnected biogeochemical processes in an aquifer system.</title>
        <authorList>
            <person name="Anantharaman K."/>
            <person name="Brown C.T."/>
            <person name="Hug L.A."/>
            <person name="Sharon I."/>
            <person name="Castelle C.J."/>
            <person name="Probst A.J."/>
            <person name="Thomas B.C."/>
            <person name="Singh A."/>
            <person name="Wilkins M.J."/>
            <person name="Karaoz U."/>
            <person name="Brodie E.L."/>
            <person name="Williams K.H."/>
            <person name="Hubbard S.S."/>
            <person name="Banfield J.F."/>
        </authorList>
    </citation>
    <scope>NUCLEOTIDE SEQUENCE [LARGE SCALE GENOMIC DNA]</scope>
</reference>
<sequence length="90" mass="9699">EFAQSLGLLAGTVTTLSFLPQVIKIYKSRSAKDISLGWVASLTFGVALWLAYGLMIGELPVILSNMVTLVLAGAILAMKLWFERAASTRP</sequence>
<comment type="subcellular location">
    <subcellularLocation>
        <location evidence="1">Membrane</location>
        <topology evidence="1">Multi-pass membrane protein</topology>
    </subcellularLocation>
</comment>
<organism evidence="6 7">
    <name type="scientific">Candidatus Lambdaproteobacteria bacterium RIFOXYD2_FULL_50_16</name>
    <dbReference type="NCBI Taxonomy" id="1817772"/>
    <lineage>
        <taxon>Bacteria</taxon>
        <taxon>Pseudomonadati</taxon>
        <taxon>Pseudomonadota</taxon>
        <taxon>Candidatus Lambdaproteobacteria</taxon>
    </lineage>
</organism>
<dbReference type="Pfam" id="PF04193">
    <property type="entry name" value="PQ-loop"/>
    <property type="match status" value="1"/>
</dbReference>
<gene>
    <name evidence="6" type="ORF">A2527_00475</name>
</gene>
<dbReference type="InterPro" id="IPR047662">
    <property type="entry name" value="SemiSWEET"/>
</dbReference>
<dbReference type="STRING" id="1817772.A2527_00475"/>
<evidence type="ECO:0008006" key="8">
    <source>
        <dbReference type="Google" id="ProtNLM"/>
    </source>
</evidence>
<evidence type="ECO:0000256" key="5">
    <source>
        <dbReference type="SAM" id="Phobius"/>
    </source>
</evidence>
<evidence type="ECO:0000256" key="4">
    <source>
        <dbReference type="ARBA" id="ARBA00023136"/>
    </source>
</evidence>
<name>A0A1F6GFJ6_9PROT</name>
<dbReference type="EMBL" id="MFNE01000008">
    <property type="protein sequence ID" value="OGG96884.1"/>
    <property type="molecule type" value="Genomic_DNA"/>
</dbReference>
<dbReference type="GO" id="GO:0051119">
    <property type="term" value="F:sugar transmembrane transporter activity"/>
    <property type="evidence" value="ECO:0007669"/>
    <property type="project" value="InterPro"/>
</dbReference>
<evidence type="ECO:0000256" key="1">
    <source>
        <dbReference type="ARBA" id="ARBA00004141"/>
    </source>
</evidence>
<dbReference type="GO" id="GO:0016020">
    <property type="term" value="C:membrane"/>
    <property type="evidence" value="ECO:0007669"/>
    <property type="project" value="UniProtKB-SubCell"/>
</dbReference>
<accession>A0A1F6GFJ6</accession>
<keyword evidence="2 5" id="KW-0812">Transmembrane</keyword>
<evidence type="ECO:0000256" key="3">
    <source>
        <dbReference type="ARBA" id="ARBA00022989"/>
    </source>
</evidence>
<dbReference type="NCBIfam" id="NF037968">
    <property type="entry name" value="SemiSWEET_2"/>
    <property type="match status" value="1"/>
</dbReference>
<keyword evidence="4 5" id="KW-0472">Membrane</keyword>
<dbReference type="Gene3D" id="1.20.1280.290">
    <property type="match status" value="1"/>
</dbReference>
<feature type="transmembrane region" description="Helical" evidence="5">
    <location>
        <begin position="61"/>
        <end position="82"/>
    </location>
</feature>
<proteinExistence type="predicted"/>
<dbReference type="AlphaFoldDB" id="A0A1F6GFJ6"/>